<proteinExistence type="predicted"/>
<reference evidence="4" key="2">
    <citation type="submission" date="2012-11" db="EMBL/GenBank/DDBJ databases">
        <authorList>
            <person name="Kuo A."/>
            <person name="Curtis B.A."/>
            <person name="Tanifuji G."/>
            <person name="Burki F."/>
            <person name="Gruber A."/>
            <person name="Irimia M."/>
            <person name="Maruyama S."/>
            <person name="Arias M.C."/>
            <person name="Ball S.G."/>
            <person name="Gile G.H."/>
            <person name="Hirakawa Y."/>
            <person name="Hopkins J.F."/>
            <person name="Rensing S.A."/>
            <person name="Schmutz J."/>
            <person name="Symeonidi A."/>
            <person name="Elias M."/>
            <person name="Eveleigh R.J."/>
            <person name="Herman E.K."/>
            <person name="Klute M.J."/>
            <person name="Nakayama T."/>
            <person name="Obornik M."/>
            <person name="Reyes-Prieto A."/>
            <person name="Armbrust E.V."/>
            <person name="Aves S.J."/>
            <person name="Beiko R.G."/>
            <person name="Coutinho P."/>
            <person name="Dacks J.B."/>
            <person name="Durnford D.G."/>
            <person name="Fast N.M."/>
            <person name="Green B.R."/>
            <person name="Grisdale C."/>
            <person name="Hempe F."/>
            <person name="Henrissat B."/>
            <person name="Hoppner M.P."/>
            <person name="Ishida K.-I."/>
            <person name="Kim E."/>
            <person name="Koreny L."/>
            <person name="Kroth P.G."/>
            <person name="Liu Y."/>
            <person name="Malik S.-B."/>
            <person name="Maier U.G."/>
            <person name="McRose D."/>
            <person name="Mock T."/>
            <person name="Neilson J.A."/>
            <person name="Onodera N.T."/>
            <person name="Poole A.M."/>
            <person name="Pritham E.J."/>
            <person name="Richards T.A."/>
            <person name="Rocap G."/>
            <person name="Roy S.W."/>
            <person name="Sarai C."/>
            <person name="Schaack S."/>
            <person name="Shirato S."/>
            <person name="Slamovits C.H."/>
            <person name="Spencer D.F."/>
            <person name="Suzuki S."/>
            <person name="Worden A.Z."/>
            <person name="Zauner S."/>
            <person name="Barry K."/>
            <person name="Bell C."/>
            <person name="Bharti A.K."/>
            <person name="Crow J.A."/>
            <person name="Grimwood J."/>
            <person name="Kramer R."/>
            <person name="Lindquist E."/>
            <person name="Lucas S."/>
            <person name="Salamov A."/>
            <person name="McFadden G.I."/>
            <person name="Lane C.E."/>
            <person name="Keeling P.J."/>
            <person name="Gray M.W."/>
            <person name="Grigoriev I.V."/>
            <person name="Archibald J.M."/>
        </authorList>
    </citation>
    <scope>NUCLEOTIDE SEQUENCE</scope>
    <source>
        <strain evidence="4">CCMP2712</strain>
    </source>
</reference>
<evidence type="ECO:0000256" key="1">
    <source>
        <dbReference type="SAM" id="Phobius"/>
    </source>
</evidence>
<evidence type="ECO:0000313" key="2">
    <source>
        <dbReference type="EMBL" id="EKX41958.1"/>
    </source>
</evidence>
<sequence>MAVRRRREQAEERPAEEQLDLPNPLTLRAVGKIFQRRWIVPAAVIAVCLFVHVSGIFSDDVGGGVNPAAFNFSEKLVKPLQYARYGLAGGAIFASVMWVLVVSLSDKAEGKPTGPSEHWAQNDAMLLAVLLGLGMATGAVCAFAGYAIWDILSQNLMKPPVGG</sequence>
<dbReference type="EnsemblProtists" id="EKX41958">
    <property type="protein sequence ID" value="EKX41958"/>
    <property type="gene ID" value="GUITHDRAFT_153709"/>
</dbReference>
<gene>
    <name evidence="2" type="ORF">GUITHDRAFT_153709</name>
</gene>
<name>L1J0A3_GUITC</name>
<dbReference type="GeneID" id="17298495"/>
<dbReference type="EMBL" id="JH993020">
    <property type="protein sequence ID" value="EKX41958.1"/>
    <property type="molecule type" value="Genomic_DNA"/>
</dbReference>
<organism evidence="2">
    <name type="scientific">Guillardia theta (strain CCMP2712)</name>
    <name type="common">Cryptophyte</name>
    <dbReference type="NCBI Taxonomy" id="905079"/>
    <lineage>
        <taxon>Eukaryota</taxon>
        <taxon>Cryptophyceae</taxon>
        <taxon>Pyrenomonadales</taxon>
        <taxon>Geminigeraceae</taxon>
        <taxon>Guillardia</taxon>
    </lineage>
</organism>
<feature type="transmembrane region" description="Helical" evidence="1">
    <location>
        <begin position="125"/>
        <end position="149"/>
    </location>
</feature>
<reference evidence="2 4" key="1">
    <citation type="journal article" date="2012" name="Nature">
        <title>Algal genomes reveal evolutionary mosaicism and the fate of nucleomorphs.</title>
        <authorList>
            <consortium name="DOE Joint Genome Institute"/>
            <person name="Curtis B.A."/>
            <person name="Tanifuji G."/>
            <person name="Burki F."/>
            <person name="Gruber A."/>
            <person name="Irimia M."/>
            <person name="Maruyama S."/>
            <person name="Arias M.C."/>
            <person name="Ball S.G."/>
            <person name="Gile G.H."/>
            <person name="Hirakawa Y."/>
            <person name="Hopkins J.F."/>
            <person name="Kuo A."/>
            <person name="Rensing S.A."/>
            <person name="Schmutz J."/>
            <person name="Symeonidi A."/>
            <person name="Elias M."/>
            <person name="Eveleigh R.J."/>
            <person name="Herman E.K."/>
            <person name="Klute M.J."/>
            <person name="Nakayama T."/>
            <person name="Obornik M."/>
            <person name="Reyes-Prieto A."/>
            <person name="Armbrust E.V."/>
            <person name="Aves S.J."/>
            <person name="Beiko R.G."/>
            <person name="Coutinho P."/>
            <person name="Dacks J.B."/>
            <person name="Durnford D.G."/>
            <person name="Fast N.M."/>
            <person name="Green B.R."/>
            <person name="Grisdale C.J."/>
            <person name="Hempel F."/>
            <person name="Henrissat B."/>
            <person name="Hoppner M.P."/>
            <person name="Ishida K."/>
            <person name="Kim E."/>
            <person name="Koreny L."/>
            <person name="Kroth P.G."/>
            <person name="Liu Y."/>
            <person name="Malik S.B."/>
            <person name="Maier U.G."/>
            <person name="McRose D."/>
            <person name="Mock T."/>
            <person name="Neilson J.A."/>
            <person name="Onodera N.T."/>
            <person name="Poole A.M."/>
            <person name="Pritham E.J."/>
            <person name="Richards T.A."/>
            <person name="Rocap G."/>
            <person name="Roy S.W."/>
            <person name="Sarai C."/>
            <person name="Schaack S."/>
            <person name="Shirato S."/>
            <person name="Slamovits C.H."/>
            <person name="Spencer D.F."/>
            <person name="Suzuki S."/>
            <person name="Worden A.Z."/>
            <person name="Zauner S."/>
            <person name="Barry K."/>
            <person name="Bell C."/>
            <person name="Bharti A.K."/>
            <person name="Crow J.A."/>
            <person name="Grimwood J."/>
            <person name="Kramer R."/>
            <person name="Lindquist E."/>
            <person name="Lucas S."/>
            <person name="Salamov A."/>
            <person name="McFadden G.I."/>
            <person name="Lane C.E."/>
            <person name="Keeling P.J."/>
            <person name="Gray M.W."/>
            <person name="Grigoriev I.V."/>
            <person name="Archibald J.M."/>
        </authorList>
    </citation>
    <scope>NUCLEOTIDE SEQUENCE</scope>
    <source>
        <strain evidence="2 4">CCMP2712</strain>
    </source>
</reference>
<dbReference type="PaxDb" id="55529-EKX41958"/>
<dbReference type="HOGENOM" id="CLU_1630187_0_0_1"/>
<protein>
    <submittedName>
        <fullName evidence="2 3">Uncharacterized protein</fullName>
    </submittedName>
</protein>
<dbReference type="AlphaFoldDB" id="L1J0A3"/>
<keyword evidence="1" id="KW-1133">Transmembrane helix</keyword>
<feature type="transmembrane region" description="Helical" evidence="1">
    <location>
        <begin position="82"/>
        <end position="104"/>
    </location>
</feature>
<dbReference type="KEGG" id="gtt:GUITHDRAFT_153709"/>
<reference evidence="3" key="3">
    <citation type="submission" date="2016-03" db="UniProtKB">
        <authorList>
            <consortium name="EnsemblProtists"/>
        </authorList>
    </citation>
    <scope>IDENTIFICATION</scope>
</reference>
<keyword evidence="1" id="KW-0812">Transmembrane</keyword>
<feature type="transmembrane region" description="Helical" evidence="1">
    <location>
        <begin position="38"/>
        <end position="57"/>
    </location>
</feature>
<dbReference type="Proteomes" id="UP000011087">
    <property type="component" value="Unassembled WGS sequence"/>
</dbReference>
<evidence type="ECO:0000313" key="4">
    <source>
        <dbReference type="Proteomes" id="UP000011087"/>
    </source>
</evidence>
<accession>L1J0A3</accession>
<dbReference type="RefSeq" id="XP_005828938.1">
    <property type="nucleotide sequence ID" value="XM_005828881.1"/>
</dbReference>
<evidence type="ECO:0000313" key="3">
    <source>
        <dbReference type="EnsemblProtists" id="EKX41958"/>
    </source>
</evidence>
<keyword evidence="1" id="KW-0472">Membrane</keyword>
<keyword evidence="4" id="KW-1185">Reference proteome</keyword>